<reference evidence="1 2" key="2">
    <citation type="journal article" date="2022" name="Mol. Ecol. Resour.">
        <title>The genomes of chicory, endive, great burdock and yacon provide insights into Asteraceae paleo-polyploidization history and plant inulin production.</title>
        <authorList>
            <person name="Fan W."/>
            <person name="Wang S."/>
            <person name="Wang H."/>
            <person name="Wang A."/>
            <person name="Jiang F."/>
            <person name="Liu H."/>
            <person name="Zhao H."/>
            <person name="Xu D."/>
            <person name="Zhang Y."/>
        </authorList>
    </citation>
    <scope>NUCLEOTIDE SEQUENCE [LARGE SCALE GENOMIC DNA]</scope>
    <source>
        <strain evidence="2">cv. Yunnan</strain>
        <tissue evidence="1">Leaves</tissue>
    </source>
</reference>
<evidence type="ECO:0000313" key="1">
    <source>
        <dbReference type="EMBL" id="KAI3814919.1"/>
    </source>
</evidence>
<comment type="caution">
    <text evidence="1">The sequence shown here is derived from an EMBL/GenBank/DDBJ whole genome shotgun (WGS) entry which is preliminary data.</text>
</comment>
<reference evidence="2" key="1">
    <citation type="journal article" date="2022" name="Mol. Ecol. Resour.">
        <title>The genomes of chicory, endive, great burdock and yacon provide insights into Asteraceae palaeo-polyploidization history and plant inulin production.</title>
        <authorList>
            <person name="Fan W."/>
            <person name="Wang S."/>
            <person name="Wang H."/>
            <person name="Wang A."/>
            <person name="Jiang F."/>
            <person name="Liu H."/>
            <person name="Zhao H."/>
            <person name="Xu D."/>
            <person name="Zhang Y."/>
        </authorList>
    </citation>
    <scope>NUCLEOTIDE SEQUENCE [LARGE SCALE GENOMIC DNA]</scope>
    <source>
        <strain evidence="2">cv. Yunnan</strain>
    </source>
</reference>
<proteinExistence type="predicted"/>
<gene>
    <name evidence="1" type="ORF">L1987_14568</name>
</gene>
<organism evidence="1 2">
    <name type="scientific">Smallanthus sonchifolius</name>
    <dbReference type="NCBI Taxonomy" id="185202"/>
    <lineage>
        <taxon>Eukaryota</taxon>
        <taxon>Viridiplantae</taxon>
        <taxon>Streptophyta</taxon>
        <taxon>Embryophyta</taxon>
        <taxon>Tracheophyta</taxon>
        <taxon>Spermatophyta</taxon>
        <taxon>Magnoliopsida</taxon>
        <taxon>eudicotyledons</taxon>
        <taxon>Gunneridae</taxon>
        <taxon>Pentapetalae</taxon>
        <taxon>asterids</taxon>
        <taxon>campanulids</taxon>
        <taxon>Asterales</taxon>
        <taxon>Asteraceae</taxon>
        <taxon>Asteroideae</taxon>
        <taxon>Heliantheae alliance</taxon>
        <taxon>Millerieae</taxon>
        <taxon>Smallanthus</taxon>
    </lineage>
</organism>
<dbReference type="EMBL" id="CM042022">
    <property type="protein sequence ID" value="KAI3814919.1"/>
    <property type="molecule type" value="Genomic_DNA"/>
</dbReference>
<keyword evidence="2" id="KW-1185">Reference proteome</keyword>
<sequence>MELVGSHSLSPDLYNGLKGFPLTFCIHGGLIVLQTLSLTIPYLAHLNEFDEIDGSESDSRLLYQKILRGNRFIRCSLTTIWVSRSGDPDGNQLGDLYVHIKVREDLSMSRLQAILRANIQVPTLTGDVLLKVRAWTQPGSKVVLKGEAKRLRLNLV</sequence>
<accession>A0ACB9J3P8</accession>
<protein>
    <submittedName>
        <fullName evidence="1">Uncharacterized protein</fullName>
    </submittedName>
</protein>
<name>A0ACB9J3P8_9ASTR</name>
<evidence type="ECO:0000313" key="2">
    <source>
        <dbReference type="Proteomes" id="UP001056120"/>
    </source>
</evidence>
<dbReference type="Proteomes" id="UP001056120">
    <property type="component" value="Linkage Group LG05"/>
</dbReference>